<accession>A0A7T3FUZ7</accession>
<dbReference type="AlphaFoldDB" id="A0A7T3FUZ7"/>
<dbReference type="OrthoDB" id="240001at2157"/>
<dbReference type="RefSeq" id="WP_198060058.1">
    <property type="nucleotide sequence ID" value="NZ_CP065856.1"/>
</dbReference>
<dbReference type="GeneID" id="60588949"/>
<gene>
    <name evidence="3" type="ORF">I7X12_10610</name>
</gene>
<dbReference type="InterPro" id="IPR043717">
    <property type="entry name" value="DUF5658"/>
</dbReference>
<dbReference type="Proteomes" id="UP000595001">
    <property type="component" value="Chromosome"/>
</dbReference>
<feature type="domain" description="DUF5658" evidence="2">
    <location>
        <begin position="54"/>
        <end position="145"/>
    </location>
</feature>
<organism evidence="3 4">
    <name type="scientific">Halosimplex litoreum</name>
    <dbReference type="NCBI Taxonomy" id="1198301"/>
    <lineage>
        <taxon>Archaea</taxon>
        <taxon>Methanobacteriati</taxon>
        <taxon>Methanobacteriota</taxon>
        <taxon>Stenosarchaea group</taxon>
        <taxon>Halobacteria</taxon>
        <taxon>Halobacteriales</taxon>
        <taxon>Haloarculaceae</taxon>
        <taxon>Halosimplex</taxon>
    </lineage>
</organism>
<proteinExistence type="predicted"/>
<dbReference type="KEGG" id="hlt:I7X12_10610"/>
<sequence>MSTDAAADDGGIYGRVVEALGGRVGGGPVGARLRAWYRSVDPRYRPVTAGTWALALVVYAVGDTGLTTVVLALGGFEANPIARAFLATLGYPGLVVQKGLAVALLVGIWRYYPTVGDASRDPWRLVVPTIAAARGLQLVAIHVSNVLVLV</sequence>
<reference evidence="3 4" key="1">
    <citation type="submission" date="2020-12" db="EMBL/GenBank/DDBJ databases">
        <title>Halosimplex halophilum sp. nov. and Halosimplex salinum sp. nov., two new members of the genus Halosimplex.</title>
        <authorList>
            <person name="Cui H.L."/>
        </authorList>
    </citation>
    <scope>NUCLEOTIDE SEQUENCE [LARGE SCALE GENOMIC DNA]</scope>
    <source>
        <strain evidence="3 4">YGH94</strain>
    </source>
</reference>
<dbReference type="Pfam" id="PF18902">
    <property type="entry name" value="DUF5658"/>
    <property type="match status" value="1"/>
</dbReference>
<name>A0A7T3FUZ7_9EURY</name>
<evidence type="ECO:0000313" key="4">
    <source>
        <dbReference type="Proteomes" id="UP000595001"/>
    </source>
</evidence>
<protein>
    <recommendedName>
        <fullName evidence="2">DUF5658 domain-containing protein</fullName>
    </recommendedName>
</protein>
<feature type="transmembrane region" description="Helical" evidence="1">
    <location>
        <begin position="85"/>
        <end position="109"/>
    </location>
</feature>
<evidence type="ECO:0000259" key="2">
    <source>
        <dbReference type="Pfam" id="PF18902"/>
    </source>
</evidence>
<keyword evidence="1" id="KW-0472">Membrane</keyword>
<feature type="transmembrane region" description="Helical" evidence="1">
    <location>
        <begin position="52"/>
        <end position="73"/>
    </location>
</feature>
<keyword evidence="1" id="KW-1133">Transmembrane helix</keyword>
<keyword evidence="1" id="KW-0812">Transmembrane</keyword>
<keyword evidence="4" id="KW-1185">Reference proteome</keyword>
<dbReference type="EMBL" id="CP065856">
    <property type="protein sequence ID" value="QPV61225.1"/>
    <property type="molecule type" value="Genomic_DNA"/>
</dbReference>
<evidence type="ECO:0000313" key="3">
    <source>
        <dbReference type="EMBL" id="QPV61225.1"/>
    </source>
</evidence>
<evidence type="ECO:0000256" key="1">
    <source>
        <dbReference type="SAM" id="Phobius"/>
    </source>
</evidence>